<feature type="chain" id="PRO_5012663966" description="Carboxylesterase type B domain-containing protein" evidence="3">
    <location>
        <begin position="20"/>
        <end position="498"/>
    </location>
</feature>
<dbReference type="InterPro" id="IPR019819">
    <property type="entry name" value="Carboxylesterase_B_CS"/>
</dbReference>
<dbReference type="PANTHER" id="PTHR43918">
    <property type="entry name" value="ACETYLCHOLINESTERASE"/>
    <property type="match status" value="1"/>
</dbReference>
<feature type="domain" description="Carboxylesterase type B" evidence="4">
    <location>
        <begin position="365"/>
        <end position="468"/>
    </location>
</feature>
<evidence type="ECO:0000256" key="3">
    <source>
        <dbReference type="SAM" id="SignalP"/>
    </source>
</evidence>
<dbReference type="SUPFAM" id="SSF53474">
    <property type="entry name" value="alpha/beta-Hydrolases"/>
    <property type="match status" value="1"/>
</dbReference>
<evidence type="ECO:0000313" key="5">
    <source>
        <dbReference type="EMBL" id="OQE18209.1"/>
    </source>
</evidence>
<proteinExistence type="inferred from homology"/>
<evidence type="ECO:0000256" key="1">
    <source>
        <dbReference type="ARBA" id="ARBA00005964"/>
    </source>
</evidence>
<dbReference type="OrthoDB" id="408631at2759"/>
<dbReference type="Gene3D" id="3.40.50.1820">
    <property type="entry name" value="alpha/beta hydrolase"/>
    <property type="match status" value="2"/>
</dbReference>
<dbReference type="InterPro" id="IPR002018">
    <property type="entry name" value="CarbesteraseB"/>
</dbReference>
<protein>
    <recommendedName>
        <fullName evidence="4">Carboxylesterase type B domain-containing protein</fullName>
    </recommendedName>
</protein>
<dbReference type="GO" id="GO:0017000">
    <property type="term" value="P:antibiotic biosynthetic process"/>
    <property type="evidence" value="ECO:0007669"/>
    <property type="project" value="UniProtKB-ARBA"/>
</dbReference>
<keyword evidence="3" id="KW-0732">Signal</keyword>
<comment type="caution">
    <text evidence="5">The sequence shown here is derived from an EMBL/GenBank/DDBJ whole genome shotgun (WGS) entry which is preliminary data.</text>
</comment>
<feature type="domain" description="Carboxylesterase type B" evidence="4">
    <location>
        <begin position="28"/>
        <end position="358"/>
    </location>
</feature>
<feature type="signal peptide" evidence="3">
    <location>
        <begin position="1"/>
        <end position="19"/>
    </location>
</feature>
<dbReference type="GO" id="GO:0072330">
    <property type="term" value="P:monocarboxylic acid biosynthetic process"/>
    <property type="evidence" value="ECO:0007669"/>
    <property type="project" value="UniProtKB-ARBA"/>
</dbReference>
<reference evidence="6" key="1">
    <citation type="journal article" date="2017" name="Nat. Microbiol.">
        <title>Global analysis of biosynthetic gene clusters reveals vast potential of secondary metabolite production in Penicillium species.</title>
        <authorList>
            <person name="Nielsen J.C."/>
            <person name="Grijseels S."/>
            <person name="Prigent S."/>
            <person name="Ji B."/>
            <person name="Dainat J."/>
            <person name="Nielsen K.F."/>
            <person name="Frisvad J.C."/>
            <person name="Workman M."/>
            <person name="Nielsen J."/>
        </authorList>
    </citation>
    <scope>NUCLEOTIDE SEQUENCE [LARGE SCALE GENOMIC DNA]</scope>
    <source>
        <strain evidence="6">IBT 24891</strain>
    </source>
</reference>
<dbReference type="Pfam" id="PF00135">
    <property type="entry name" value="COesterase"/>
    <property type="match status" value="2"/>
</dbReference>
<dbReference type="InterPro" id="IPR050654">
    <property type="entry name" value="AChE-related_enzymes"/>
</dbReference>
<dbReference type="PROSITE" id="PS00941">
    <property type="entry name" value="CARBOXYLESTERASE_B_2"/>
    <property type="match status" value="1"/>
</dbReference>
<dbReference type="Proteomes" id="UP000191285">
    <property type="component" value="Unassembled WGS sequence"/>
</dbReference>
<dbReference type="AlphaFoldDB" id="A0A1V6SWV4"/>
<gene>
    <name evidence="5" type="ORF">PENSTE_c018G04896</name>
</gene>
<evidence type="ECO:0000259" key="4">
    <source>
        <dbReference type="Pfam" id="PF00135"/>
    </source>
</evidence>
<comment type="similarity">
    <text evidence="1">Belongs to the type-B carboxylesterase/lipase family.</text>
</comment>
<keyword evidence="2" id="KW-0378">Hydrolase</keyword>
<dbReference type="InterPro" id="IPR029058">
    <property type="entry name" value="AB_hydrolase_fold"/>
</dbReference>
<evidence type="ECO:0000256" key="2">
    <source>
        <dbReference type="ARBA" id="ARBA00022801"/>
    </source>
</evidence>
<name>A0A1V6SWV4_9EURO</name>
<dbReference type="EMBL" id="MLKD01000018">
    <property type="protein sequence ID" value="OQE18209.1"/>
    <property type="molecule type" value="Genomic_DNA"/>
</dbReference>
<keyword evidence="6" id="KW-1185">Reference proteome</keyword>
<dbReference type="GO" id="GO:0052689">
    <property type="term" value="F:carboxylic ester hydrolase activity"/>
    <property type="evidence" value="ECO:0007669"/>
    <property type="project" value="TreeGrafter"/>
</dbReference>
<dbReference type="PANTHER" id="PTHR43918:SF4">
    <property type="entry name" value="CARBOXYLIC ESTER HYDROLASE"/>
    <property type="match status" value="1"/>
</dbReference>
<dbReference type="STRING" id="303698.A0A1V6SWV4"/>
<accession>A0A1V6SWV4</accession>
<organism evidence="5 6">
    <name type="scientific">Penicillium steckii</name>
    <dbReference type="NCBI Taxonomy" id="303698"/>
    <lineage>
        <taxon>Eukaryota</taxon>
        <taxon>Fungi</taxon>
        <taxon>Dikarya</taxon>
        <taxon>Ascomycota</taxon>
        <taxon>Pezizomycotina</taxon>
        <taxon>Eurotiomycetes</taxon>
        <taxon>Eurotiomycetidae</taxon>
        <taxon>Eurotiales</taxon>
        <taxon>Aspergillaceae</taxon>
        <taxon>Penicillium</taxon>
    </lineage>
</organism>
<evidence type="ECO:0000313" key="6">
    <source>
        <dbReference type="Proteomes" id="UP000191285"/>
    </source>
</evidence>
<sequence>MKYFSILGSLSAGLDLAHALSQAPPELRVQTSSGLVQGIYNESTSSVRGFLGIPYAEPPIDDLRFAQPQRKSPLSSPINASAFSKPCPQATKLSNEFILNVLPYTIWSSEIYSEDCLYLNVWAPASKHTKPGNKAAVMIFIHGGDFGYGGTSIAYYDGTNIVRDNEDVIVVTLNYRLNFFGFPNAPGLEPSRQNLGLQDQRLAIQWVYENIAQFGGDPERMIVFGQSVGAASADMYTYAYPQNPLVKGIIMQSGNYLTGPILRYQSNWERLSAAVGCFFVIDQISCMKKVPMQIIVDTMADGAYTFLPVPDGLTYFADYRSRAMSGNIAKVPVLAGFNDRELAFIYSLSSAAINETEVQQDTLNFFNCPLLDELRIRSEIGVPSWRYVYHGNFSDLSPKPWLGAYHSSEIPMVFGTYNVTTPYSKPATSLEVETSRYMQGAWVAFAKDPQNGLRNYGWPQFNDKSQANSLVNLGVEGTSSAVLSSPDVWDQHCNPPSL</sequence>